<evidence type="ECO:0000256" key="1">
    <source>
        <dbReference type="ARBA" id="ARBA00009477"/>
    </source>
</evidence>
<comment type="caution">
    <text evidence="6">The sequence shown here is derived from an EMBL/GenBank/DDBJ whole genome shotgun (WGS) entry which is preliminary data.</text>
</comment>
<dbReference type="Proteomes" id="UP000755551">
    <property type="component" value="Unassembled WGS sequence"/>
</dbReference>
<protein>
    <submittedName>
        <fullName evidence="6">Efflux RND transporter periplasmic adaptor subunit</fullName>
    </submittedName>
</protein>
<keyword evidence="2" id="KW-0175">Coiled coil</keyword>
<feature type="domain" description="CusB-like beta-barrel" evidence="4">
    <location>
        <begin position="200"/>
        <end position="271"/>
    </location>
</feature>
<dbReference type="Pfam" id="PF25954">
    <property type="entry name" value="Beta-barrel_RND_2"/>
    <property type="match status" value="1"/>
</dbReference>
<dbReference type="PANTHER" id="PTHR30469:SF11">
    <property type="entry name" value="BLL4320 PROTEIN"/>
    <property type="match status" value="1"/>
</dbReference>
<dbReference type="InterPro" id="IPR058637">
    <property type="entry name" value="YknX-like_C"/>
</dbReference>
<dbReference type="InterPro" id="IPR006143">
    <property type="entry name" value="RND_pump_MFP"/>
</dbReference>
<dbReference type="NCBIfam" id="TIGR01730">
    <property type="entry name" value="RND_mfp"/>
    <property type="match status" value="1"/>
</dbReference>
<dbReference type="EMBL" id="JAHQZT010000032">
    <property type="protein sequence ID" value="MBV0934682.1"/>
    <property type="molecule type" value="Genomic_DNA"/>
</dbReference>
<name>A0ABS6MG46_9GAMM</name>
<feature type="coiled-coil region" evidence="2">
    <location>
        <begin position="99"/>
        <end position="126"/>
    </location>
</feature>
<dbReference type="PANTHER" id="PTHR30469">
    <property type="entry name" value="MULTIDRUG RESISTANCE PROTEIN MDTA"/>
    <property type="match status" value="1"/>
</dbReference>
<dbReference type="InterPro" id="IPR058792">
    <property type="entry name" value="Beta-barrel_RND_2"/>
</dbReference>
<sequence>MKHWLTGLSVVVLAALLLLGWQYLTPPSGDAQTRAPRVQSVHVVMPEHQAVEDRIRAVGTLRAREAITVSSEVSGRVVTLAFRTGQEVSRGDLLVQLDDRQARADLQVAEARLDDARRQLRRAQQLRGSNSIAQSRVDELRTAVDVAVAERNAAAVRLDNHRIEAPFAGVVGLRELSAGAYVESGDTLTTLDAVDPMELRFAIPERYLGQLKPGLSLQADSAAWPDRSFIGTLSELDTRVDPLSRSLKVKALIDNPQRLLRSGQFMSVQLVLRAREALVVPEQAVLLRGDEQYLFVVGDEGKAQRRRVALGARKPGWVEIRSGLTADEQVIVTAQDRLSSGDALRILEGRDNAIPPNRLTGTEAG</sequence>
<dbReference type="InterPro" id="IPR058625">
    <property type="entry name" value="MdtA-like_BSH"/>
</dbReference>
<feature type="domain" description="YknX-like C-terminal permuted SH3-like" evidence="5">
    <location>
        <begin position="277"/>
        <end position="343"/>
    </location>
</feature>
<dbReference type="Pfam" id="PF25917">
    <property type="entry name" value="BSH_RND"/>
    <property type="match status" value="1"/>
</dbReference>
<comment type="similarity">
    <text evidence="1">Belongs to the membrane fusion protein (MFP) (TC 8.A.1) family.</text>
</comment>
<evidence type="ECO:0000259" key="4">
    <source>
        <dbReference type="Pfam" id="PF25954"/>
    </source>
</evidence>
<dbReference type="Pfam" id="PF25989">
    <property type="entry name" value="YknX_C"/>
    <property type="match status" value="1"/>
</dbReference>
<evidence type="ECO:0000313" key="7">
    <source>
        <dbReference type="Proteomes" id="UP000755551"/>
    </source>
</evidence>
<feature type="domain" description="Multidrug resistance protein MdtA-like barrel-sandwich hybrid" evidence="3">
    <location>
        <begin position="66"/>
        <end position="189"/>
    </location>
</feature>
<reference evidence="6 7" key="1">
    <citation type="submission" date="2021-06" db="EMBL/GenBank/DDBJ databases">
        <title>Bacterium isolated from marine sediment.</title>
        <authorList>
            <person name="Zhu K.-L."/>
            <person name="Du Z.-J."/>
            <person name="Liang Q.-Y."/>
        </authorList>
    </citation>
    <scope>NUCLEOTIDE SEQUENCE [LARGE SCALE GENOMIC DNA]</scope>
    <source>
        <strain evidence="6 7">A346</strain>
    </source>
</reference>
<accession>A0ABS6MG46</accession>
<evidence type="ECO:0000313" key="6">
    <source>
        <dbReference type="EMBL" id="MBV0934682.1"/>
    </source>
</evidence>
<gene>
    <name evidence="6" type="ORF">KTN04_15185</name>
</gene>
<proteinExistence type="inferred from homology"/>
<organism evidence="6 7">
    <name type="scientific">Marinobacterium weihaiense</name>
    <dbReference type="NCBI Taxonomy" id="2851016"/>
    <lineage>
        <taxon>Bacteria</taxon>
        <taxon>Pseudomonadati</taxon>
        <taxon>Pseudomonadota</taxon>
        <taxon>Gammaproteobacteria</taxon>
        <taxon>Oceanospirillales</taxon>
        <taxon>Oceanospirillaceae</taxon>
        <taxon>Marinobacterium</taxon>
    </lineage>
</organism>
<dbReference type="RefSeq" id="WP_217336086.1">
    <property type="nucleotide sequence ID" value="NZ_JAHQZT010000032.1"/>
</dbReference>
<evidence type="ECO:0000259" key="3">
    <source>
        <dbReference type="Pfam" id="PF25917"/>
    </source>
</evidence>
<evidence type="ECO:0000256" key="2">
    <source>
        <dbReference type="SAM" id="Coils"/>
    </source>
</evidence>
<keyword evidence="7" id="KW-1185">Reference proteome</keyword>
<evidence type="ECO:0000259" key="5">
    <source>
        <dbReference type="Pfam" id="PF25989"/>
    </source>
</evidence>